<gene>
    <name evidence="1" type="ORF">STAS_08735</name>
</gene>
<keyword evidence="2" id="KW-1185">Reference proteome</keyword>
<comment type="caution">
    <text evidence="1">The sequence shown here is derived from an EMBL/GenBank/DDBJ whole genome shotgun (WGS) entry which is preliminary data.</text>
</comment>
<evidence type="ECO:0000313" key="2">
    <source>
        <dbReference type="Proteomes" id="UP000325081"/>
    </source>
</evidence>
<keyword evidence="1" id="KW-0723">Serine/threonine-protein kinase</keyword>
<dbReference type="GO" id="GO:0004674">
    <property type="term" value="F:protein serine/threonine kinase activity"/>
    <property type="evidence" value="ECO:0007669"/>
    <property type="project" value="UniProtKB-KW"/>
</dbReference>
<evidence type="ECO:0000313" key="1">
    <source>
        <dbReference type="EMBL" id="GER32654.1"/>
    </source>
</evidence>
<dbReference type="EMBL" id="BKCP01004627">
    <property type="protein sequence ID" value="GER32654.1"/>
    <property type="molecule type" value="Genomic_DNA"/>
</dbReference>
<proteinExistence type="predicted"/>
<organism evidence="1 2">
    <name type="scientific">Striga asiatica</name>
    <name type="common">Asiatic witchweed</name>
    <name type="synonym">Buchnera asiatica</name>
    <dbReference type="NCBI Taxonomy" id="4170"/>
    <lineage>
        <taxon>Eukaryota</taxon>
        <taxon>Viridiplantae</taxon>
        <taxon>Streptophyta</taxon>
        <taxon>Embryophyta</taxon>
        <taxon>Tracheophyta</taxon>
        <taxon>Spermatophyta</taxon>
        <taxon>Magnoliopsida</taxon>
        <taxon>eudicotyledons</taxon>
        <taxon>Gunneridae</taxon>
        <taxon>Pentapetalae</taxon>
        <taxon>asterids</taxon>
        <taxon>lamiids</taxon>
        <taxon>Lamiales</taxon>
        <taxon>Orobanchaceae</taxon>
        <taxon>Buchnereae</taxon>
        <taxon>Striga</taxon>
    </lineage>
</organism>
<dbReference type="OrthoDB" id="10555486at2759"/>
<dbReference type="Proteomes" id="UP000325081">
    <property type="component" value="Unassembled WGS sequence"/>
</dbReference>
<keyword evidence="1" id="KW-0418">Kinase</keyword>
<sequence length="211" mass="23921">MLLPLEQMLAQSPLWHVFIHQKPLVAINTVPQERNQMPVPNFGEDSNFGLELVQSLCAHHPRLHSFHSNLSPILQFTLVNDPKSSSAQHIIFTEILAWNSIIPIHIIPIGFKQLLPNLGPFNPAKSLVPSLDIAFIGNKQHNSREYQNGYHNPSNHSCRTRRALSRFRRASIRIPTVRSRGPTSARYIPTEKRIAIVIKSHANSKCRDRTG</sequence>
<reference evidence="2" key="1">
    <citation type="journal article" date="2019" name="Curr. Biol.">
        <title>Genome Sequence of Striga asiatica Provides Insight into the Evolution of Plant Parasitism.</title>
        <authorList>
            <person name="Yoshida S."/>
            <person name="Kim S."/>
            <person name="Wafula E.K."/>
            <person name="Tanskanen J."/>
            <person name="Kim Y.M."/>
            <person name="Honaas L."/>
            <person name="Yang Z."/>
            <person name="Spallek T."/>
            <person name="Conn C.E."/>
            <person name="Ichihashi Y."/>
            <person name="Cheong K."/>
            <person name="Cui S."/>
            <person name="Der J.P."/>
            <person name="Gundlach H."/>
            <person name="Jiao Y."/>
            <person name="Hori C."/>
            <person name="Ishida J.K."/>
            <person name="Kasahara H."/>
            <person name="Kiba T."/>
            <person name="Kim M.S."/>
            <person name="Koo N."/>
            <person name="Laohavisit A."/>
            <person name="Lee Y.H."/>
            <person name="Lumba S."/>
            <person name="McCourt P."/>
            <person name="Mortimer J.C."/>
            <person name="Mutuku J.M."/>
            <person name="Nomura T."/>
            <person name="Sasaki-Sekimoto Y."/>
            <person name="Seto Y."/>
            <person name="Wang Y."/>
            <person name="Wakatake T."/>
            <person name="Sakakibara H."/>
            <person name="Demura T."/>
            <person name="Yamaguchi S."/>
            <person name="Yoneyama K."/>
            <person name="Manabe R.I."/>
            <person name="Nelson D.C."/>
            <person name="Schulman A.H."/>
            <person name="Timko M.P."/>
            <person name="dePamphilis C.W."/>
            <person name="Choi D."/>
            <person name="Shirasu K."/>
        </authorList>
    </citation>
    <scope>NUCLEOTIDE SEQUENCE [LARGE SCALE GENOMIC DNA]</scope>
    <source>
        <strain evidence="2">cv. UVA1</strain>
    </source>
</reference>
<dbReference type="AlphaFoldDB" id="A0A5A7PIV8"/>
<protein>
    <submittedName>
        <fullName evidence="1">Serine/threonine protein kinase</fullName>
    </submittedName>
</protein>
<accession>A0A5A7PIV8</accession>
<name>A0A5A7PIV8_STRAF</name>
<keyword evidence="1" id="KW-0808">Transferase</keyword>